<feature type="compositionally biased region" description="Polar residues" evidence="2">
    <location>
        <begin position="1439"/>
        <end position="1450"/>
    </location>
</feature>
<feature type="coiled-coil region" evidence="1">
    <location>
        <begin position="1771"/>
        <end position="1830"/>
    </location>
</feature>
<proteinExistence type="predicted"/>
<feature type="region of interest" description="Disordered" evidence="2">
    <location>
        <begin position="1419"/>
        <end position="1455"/>
    </location>
</feature>
<evidence type="ECO:0000256" key="2">
    <source>
        <dbReference type="SAM" id="MobiDB-lite"/>
    </source>
</evidence>
<feature type="coiled-coil region" evidence="1">
    <location>
        <begin position="958"/>
        <end position="985"/>
    </location>
</feature>
<evidence type="ECO:0000313" key="4">
    <source>
        <dbReference type="EMBL" id="KAJ7410610.1"/>
    </source>
</evidence>
<feature type="region of interest" description="Disordered" evidence="2">
    <location>
        <begin position="2301"/>
        <end position="2321"/>
    </location>
</feature>
<dbReference type="Proteomes" id="UP001145742">
    <property type="component" value="Unassembled WGS sequence"/>
</dbReference>
<feature type="coiled-coil region" evidence="1">
    <location>
        <begin position="1888"/>
        <end position="1950"/>
    </location>
</feature>
<evidence type="ECO:0000256" key="1">
    <source>
        <dbReference type="SAM" id="Coils"/>
    </source>
</evidence>
<sequence length="2321" mass="268217">MSKKSRAKGEKSEMEIEALQAANEELRSKLTNIQIEFQQEKSKVGKLREKIQEVKQEREQEQHKHTAYVSELKAKLHEEKMKELQSVRELLIRQHEQEVARMVKIKDGEIQRLQSTVNVLRDGAADKVKTALLSEAKEEARKAFDGERMKLQQEILELKSGKKQLEEALNNIMQADKMKAADLRTAYQSHQDEINRIKRECEREIRRLMDEIKGKDRVILALEKDLGVQAGHTQKLLLQKEALDEQLVQVKEAERYHSSPKRELPAGVGDITELMGSPEQHLDERDVRRFQLKIAELNAVIRKLEDRNTLLADERNELLKRSRETESQLKPLVEKNKRMSKKNDDMLQCIQRMEEKIKNLSRENVELKEKLSAQPPLKRHTSLNDLSSTREEQEIEFLRLQVKEQQHVIDDLTVRHVVETFFGFDEESVDSETSSITSYNTDKTDRTPATPEEDLEDSTPKEEAELRFCQLTREYQALQRAYALLQEQVGGTLDAEREARTREQLQADLLRCQAKIEDLEKALIEKGQDSKWVEEKQLLIRTNQELLEKIYRMEQEEHQLKNEMQDAKDQNELLEFRVLELEDVNISELMKKLDILGDNGWLKQIEGTEAALTQKMLDLENEKDLFSKQKGYLEEELDYRKQALDQAYMKIQELEATLYNALQQDPGRRASESLTEAQREDLRAAVEKVRRQILRQSREFDTQILHERMELLQQAQQRIRDLEDKIELQKRQLKEIEEKELEDASTPGGKVNNAGEENLNLRIKELEKSEQKLKGVLEDYVESDSVIRRRMKELELSHKRLLVMIDQLNVKLHQVENANMRVKGKLRDIQEDLINLVENQKKSEKKQQKKLCWLQEQLKTKEDEIKKQSEYFEHYKQRQRQQTSLLRKRECYLRGEVSRLEKQVLDLSAHVAFLTSELEEGMVQHLQQVLESAFSGTQGYKHPDMEVMEWKIHIENLEHDVKSNLEAFQQNMKFLREKEEDSRREQDLLTELQCSQDTEDFLRTKLEESYHHVYGLKLSEIKLQEKVEELLDENRALKDQDTVKLKNKKEKYSQLKRLENGDSIDLNGDLIQDEVQNLKWRPVLDSLRSQATQTPVVLLHAKESETPGCSCDGLKQMEELPEEPVPVWECNSRAFAKVAGLAETEQMTLGTERAGTLEDSFTWFRCTPSYHTAGLLSPCSEKLANDGTSKETKDEETIFLLKEQALPAKTFPASVVETFMRKKLQLTLFKPESCHTSAVTAVKKVSFLETKTNLWSVDLCIVAEGGFYDKASALLHGKLPSTVTEIFTSCLEKYNIEKLRENKQILPKSLSENGCLDEVVDDKMYHQKISRGRAGGVEIQNGKAQPQLVTSVLEESLKVLHKAEFIRPGKQGMETKEKLGSTQDVRSLSGDCKELKKHLEGSPELMEREENISENCISEVNSGYNGEDVDEMKEKGEQAQKTAHQTNPSSHMGLKEKKNQTLELREPKEKNFSCQKIAAESVQCAYHQKFFWSDEERNPLNLLFPVQERAVCLSKLCLPGSSFYECFCHLSPLEACNERNVSISVLENAVAVCSQRIFLLMQENENYSRRVCILQEENESYAQIMRALEEEVDAYCQYILAVDEANIVSFQNLLNEKEVSGGCYDNLSEENTMTPGTYLVETFSKNLPCIVEKSRNSKRESSTIASNKLHGSVLSLMRRKMRYFQLLSDLKEERSRCFKEIAKLLQEKENYVAKYNELVQEREESLQRVALSDCEKENLLGHLAEIKCEQDKYRTMISELQECKTSCYQTISDLQEEKCVLKREIERIKKETSEQLDEFQKAKTNFILENKNLKELVSSLGFNYEELRKEKSLGTKKKIIKLKEESQHHGRKSKKVETACSVTQTEGVLVINPSNYFPGKEGSTFESYSTMKEQVKKAKEELKIQQKELEKSKKEAQKWYRELGFAETRYEEITTRLTQALAELDRLKQEAGDKMLRKQHWELMPVHTVKDAQEKEVNKIANMRLQQQVLTLKAQLRDQAALQNQFHNLQDEVELLQAQLCEKAKLACLTQKCQERNSFIMKMHREFHKQGITNSAFDEEVETLVNDMTLAEYAVAFTPLCDQEQSFLELDIVRVYTVLNLVEYYDVFIPFQMLPPSTDISQASGQAEDQETHAKVNGMTGSVPANSQQEADTTHSSHITPNMCAGSIKLTSPERIVAFHQELRQNHRKNCQIPSVVSSNPNPQADGNLPMVHEEASWPLVSRMKDALVPLERGAFWAAKGRDRLLKCDDVFWGQMRNQHAGAIPQGMKQKNAIMNKTWLSREKTDGSTSATTAESYLSDVLSASNKGRNPVGRNQVHGKE</sequence>
<feature type="coiled-coil region" evidence="1">
    <location>
        <begin position="4"/>
        <end position="94"/>
    </location>
</feature>
<gene>
    <name evidence="4" type="ORF">WISP_107571</name>
</gene>
<dbReference type="PANTHER" id="PTHR36866:SF1">
    <property type="entry name" value="GENE 1043-RELATED"/>
    <property type="match status" value="1"/>
</dbReference>
<feature type="coiled-coil region" evidence="1">
    <location>
        <begin position="1992"/>
        <end position="2019"/>
    </location>
</feature>
<keyword evidence="1" id="KW-0175">Coiled coil</keyword>
<dbReference type="EMBL" id="WHWB01034397">
    <property type="protein sequence ID" value="KAJ7410610.1"/>
    <property type="molecule type" value="Genomic_DNA"/>
</dbReference>
<feature type="coiled-coil region" evidence="1">
    <location>
        <begin position="148"/>
        <end position="218"/>
    </location>
</feature>
<name>A0ABQ9CWT4_9PASS</name>
<dbReference type="Pfam" id="PF15030">
    <property type="entry name" value="DUF4527"/>
    <property type="match status" value="1"/>
</dbReference>
<comment type="caution">
    <text evidence="4">The sequence shown here is derived from an EMBL/GenBank/DDBJ whole genome shotgun (WGS) entry which is preliminary data.</text>
</comment>
<organism evidence="4 5">
    <name type="scientific">Willisornis vidua</name>
    <name type="common">Xingu scale-backed antbird</name>
    <dbReference type="NCBI Taxonomy" id="1566151"/>
    <lineage>
        <taxon>Eukaryota</taxon>
        <taxon>Metazoa</taxon>
        <taxon>Chordata</taxon>
        <taxon>Craniata</taxon>
        <taxon>Vertebrata</taxon>
        <taxon>Euteleostomi</taxon>
        <taxon>Archelosauria</taxon>
        <taxon>Archosauria</taxon>
        <taxon>Dinosauria</taxon>
        <taxon>Saurischia</taxon>
        <taxon>Theropoda</taxon>
        <taxon>Coelurosauria</taxon>
        <taxon>Aves</taxon>
        <taxon>Neognathae</taxon>
        <taxon>Neoaves</taxon>
        <taxon>Telluraves</taxon>
        <taxon>Australaves</taxon>
        <taxon>Passeriformes</taxon>
        <taxon>Thamnophilidae</taxon>
        <taxon>Willisornis</taxon>
    </lineage>
</organism>
<feature type="coiled-coil region" evidence="1">
    <location>
        <begin position="1687"/>
        <end position="1728"/>
    </location>
</feature>
<feature type="coiled-coil region" evidence="1">
    <location>
        <begin position="287"/>
        <end position="370"/>
    </location>
</feature>
<evidence type="ECO:0000259" key="3">
    <source>
        <dbReference type="Pfam" id="PF16034"/>
    </source>
</evidence>
<accession>A0ABQ9CWT4</accession>
<protein>
    <recommendedName>
        <fullName evidence="3">Janus kinase and microtubule-interacting protein C-terminal domain-containing protein</fullName>
    </recommendedName>
</protein>
<dbReference type="InterPro" id="IPR031994">
    <property type="entry name" value="JAKMIP_C"/>
</dbReference>
<dbReference type="PANTHER" id="PTHR36866">
    <property type="entry name" value="CHROMOSOME 4 OPEN READING FRAME 50"/>
    <property type="match status" value="1"/>
</dbReference>
<feature type="coiled-coil region" evidence="1">
    <location>
        <begin position="495"/>
        <end position="846"/>
    </location>
</feature>
<feature type="compositionally biased region" description="Polar residues" evidence="2">
    <location>
        <begin position="432"/>
        <end position="441"/>
    </location>
</feature>
<evidence type="ECO:0000313" key="5">
    <source>
        <dbReference type="Proteomes" id="UP001145742"/>
    </source>
</evidence>
<feature type="region of interest" description="Disordered" evidence="2">
    <location>
        <begin position="432"/>
        <end position="462"/>
    </location>
</feature>
<dbReference type="InterPro" id="IPR032771">
    <property type="entry name" value="DUF4527"/>
</dbReference>
<dbReference type="Pfam" id="PF16034">
    <property type="entry name" value="JAKMIP_CC3"/>
    <property type="match status" value="1"/>
</dbReference>
<feature type="domain" description="Janus kinase and microtubule-interacting protein C-terminal" evidence="3">
    <location>
        <begin position="408"/>
        <end position="583"/>
    </location>
</feature>
<keyword evidence="5" id="KW-1185">Reference proteome</keyword>
<reference evidence="4" key="1">
    <citation type="submission" date="2019-10" db="EMBL/GenBank/DDBJ databases">
        <authorList>
            <person name="Soares A.E.R."/>
            <person name="Aleixo A."/>
            <person name="Schneider P."/>
            <person name="Miyaki C.Y."/>
            <person name="Schneider M.P."/>
            <person name="Mello C."/>
            <person name="Vasconcelos A.T.R."/>
        </authorList>
    </citation>
    <scope>NUCLEOTIDE SEQUENCE</scope>
    <source>
        <tissue evidence="4">Muscle</tissue>
    </source>
</reference>